<dbReference type="AlphaFoldDB" id="A0A5E7DXP5"/>
<dbReference type="GO" id="GO:0015288">
    <property type="term" value="F:porin activity"/>
    <property type="evidence" value="ECO:0007669"/>
    <property type="project" value="TreeGrafter"/>
</dbReference>
<dbReference type="EMBL" id="CABVHU010000009">
    <property type="protein sequence ID" value="VVO13954.1"/>
    <property type="molecule type" value="Genomic_DNA"/>
</dbReference>
<name>A0A5E7DXP5_PSEFL</name>
<keyword evidence="2" id="KW-0813">Transport</keyword>
<accession>A0A5E7DXP5</accession>
<dbReference type="RefSeq" id="WP_150799094.1">
    <property type="nucleotide sequence ID" value="NZ_CABVHU010000009.1"/>
</dbReference>
<gene>
    <name evidence="5" type="primary">nicP_14</name>
    <name evidence="5" type="ORF">PS833_03655</name>
</gene>
<dbReference type="PANTHER" id="PTHR34596">
    <property type="entry name" value="CHITOPORIN"/>
    <property type="match status" value="1"/>
</dbReference>
<keyword evidence="3 4" id="KW-0732">Signal</keyword>
<dbReference type="GO" id="GO:0016020">
    <property type="term" value="C:membrane"/>
    <property type="evidence" value="ECO:0007669"/>
    <property type="project" value="InterPro"/>
</dbReference>
<protein>
    <submittedName>
        <fullName evidence="5">Porin-like protein NicP</fullName>
    </submittedName>
</protein>
<dbReference type="InterPro" id="IPR023614">
    <property type="entry name" value="Porin_dom_sf"/>
</dbReference>
<reference evidence="5 6" key="1">
    <citation type="submission" date="2019-09" db="EMBL/GenBank/DDBJ databases">
        <authorList>
            <person name="Chandra G."/>
            <person name="Truman W A."/>
        </authorList>
    </citation>
    <scope>NUCLEOTIDE SEQUENCE [LARGE SCALE GENOMIC DNA]</scope>
    <source>
        <strain evidence="5">PS833</strain>
    </source>
</reference>
<dbReference type="Proteomes" id="UP000409037">
    <property type="component" value="Unassembled WGS sequence"/>
</dbReference>
<dbReference type="OrthoDB" id="6759120at2"/>
<feature type="signal peptide" evidence="4">
    <location>
        <begin position="1"/>
        <end position="27"/>
    </location>
</feature>
<evidence type="ECO:0000256" key="3">
    <source>
        <dbReference type="ARBA" id="ARBA00022729"/>
    </source>
</evidence>
<feature type="chain" id="PRO_5022738483" evidence="4">
    <location>
        <begin position="28"/>
        <end position="414"/>
    </location>
</feature>
<dbReference type="Pfam" id="PF03573">
    <property type="entry name" value="OprD"/>
    <property type="match status" value="1"/>
</dbReference>
<evidence type="ECO:0000256" key="2">
    <source>
        <dbReference type="ARBA" id="ARBA00022448"/>
    </source>
</evidence>
<comment type="similarity">
    <text evidence="1">Belongs to the outer membrane porin (Opr) (TC 1.B.25) family.</text>
</comment>
<dbReference type="Gene3D" id="2.40.160.10">
    <property type="entry name" value="Porin"/>
    <property type="match status" value="1"/>
</dbReference>
<evidence type="ECO:0000313" key="5">
    <source>
        <dbReference type="EMBL" id="VVO13954.1"/>
    </source>
</evidence>
<evidence type="ECO:0000313" key="6">
    <source>
        <dbReference type="Proteomes" id="UP000409037"/>
    </source>
</evidence>
<sequence precursor="true">MKHLRLSALPTPLLGLSSLALCCNASAAFIADSTANLDIRNFYMNRDYRQAGSPETQDEWTQGFVMHAESGFTDTTVGVGLDAHAALGLKLDSARGRSGDNGILPQSADGTPANEFSELGFTGKLKVSKSVLRLGTLYPTLPVLNYNFGRLLPSSYSGGMLTSNEIDGLTVNAGRITQANLRNSSSNDRITYYRGGVESDHFDFAGGSYKLTPQLTTSYYYGELKDIYRQHFVGLVHTLPLSKSASLRTDLRYFRSNDDGIAKMGRFANNNLNGMVSLTLGGHKFSGAYQRISGAGEFPFIGNDPYVVNLSFYNTFAREEEDSWQARYDYDFAALGIPGLTFMTRYVSGDHALVQGREQGTERERDIDLTYTVQSGPLKNVYVQMRNISFRSGNGLTRDVDENRVLVGYKLVVW</sequence>
<organism evidence="5 6">
    <name type="scientific">Pseudomonas fluorescens</name>
    <dbReference type="NCBI Taxonomy" id="294"/>
    <lineage>
        <taxon>Bacteria</taxon>
        <taxon>Pseudomonadati</taxon>
        <taxon>Pseudomonadota</taxon>
        <taxon>Gammaproteobacteria</taxon>
        <taxon>Pseudomonadales</taxon>
        <taxon>Pseudomonadaceae</taxon>
        <taxon>Pseudomonas</taxon>
    </lineage>
</organism>
<evidence type="ECO:0000256" key="1">
    <source>
        <dbReference type="ARBA" id="ARBA00009075"/>
    </source>
</evidence>
<dbReference type="InterPro" id="IPR005318">
    <property type="entry name" value="OM_porin_bac"/>
</dbReference>
<proteinExistence type="inferred from homology"/>
<dbReference type="PANTHER" id="PTHR34596:SF2">
    <property type="entry name" value="CHITOPORIN"/>
    <property type="match status" value="1"/>
</dbReference>
<evidence type="ECO:0000256" key="4">
    <source>
        <dbReference type="SAM" id="SignalP"/>
    </source>
</evidence>